<proteinExistence type="predicted"/>
<keyword evidence="3" id="KW-1185">Reference proteome</keyword>
<evidence type="ECO:0000256" key="1">
    <source>
        <dbReference type="SAM" id="MobiDB-lite"/>
    </source>
</evidence>
<dbReference type="GeneID" id="68288080"/>
<dbReference type="EMBL" id="BOLY01000002">
    <property type="protein sequence ID" value="GIZ39114.1"/>
    <property type="molecule type" value="Genomic_DNA"/>
</dbReference>
<accession>A0A9P3C7T1</accession>
<name>A0A9P3C7T1_9PEZI</name>
<comment type="caution">
    <text evidence="2">The sequence shown here is derived from an EMBL/GenBank/DDBJ whole genome shotgun (WGS) entry which is preliminary data.</text>
</comment>
<organism evidence="2 3">
    <name type="scientific">Cercospora kikuchii</name>
    <dbReference type="NCBI Taxonomy" id="84275"/>
    <lineage>
        <taxon>Eukaryota</taxon>
        <taxon>Fungi</taxon>
        <taxon>Dikarya</taxon>
        <taxon>Ascomycota</taxon>
        <taxon>Pezizomycotina</taxon>
        <taxon>Dothideomycetes</taxon>
        <taxon>Dothideomycetidae</taxon>
        <taxon>Mycosphaerellales</taxon>
        <taxon>Mycosphaerellaceae</taxon>
        <taxon>Cercospora</taxon>
    </lineage>
</organism>
<dbReference type="AlphaFoldDB" id="A0A9P3C7T1"/>
<dbReference type="RefSeq" id="XP_044653601.1">
    <property type="nucleotide sequence ID" value="XM_044797666.1"/>
</dbReference>
<sequence>MPPLGDAARGGSEPSKISNSAPSVGHSSTQDDVSTIGPELTNRDVNTTDNVWTRADAVRFVLLTIKIYCSGSPEEVQDFITGSAMSADHSAEPTVIDPISDSSMSRHSGNFTEKLRTKGDIALFILVTIKANLPHDPDFEAHFEHRLHDTTPLSGQEDFDVLSDEEFAWYRKFLNFQLERFHKAEEKSYARLSRDPELNRISTMRNGGFTWIEVSSPESAPNYGAGMAVESPADDLCYDSTSGVIIRRMRTVWIANTPTGADPEAYVLFTVPSSGRDSLHADDRDKCIEVIHSSDARALNPKGVVDLFLTKVRIRTNVRCGRVYVA</sequence>
<evidence type="ECO:0000313" key="2">
    <source>
        <dbReference type="EMBL" id="GIZ39114.1"/>
    </source>
</evidence>
<feature type="compositionally biased region" description="Polar residues" evidence="1">
    <location>
        <begin position="15"/>
        <end position="33"/>
    </location>
</feature>
<feature type="region of interest" description="Disordered" evidence="1">
    <location>
        <begin position="1"/>
        <end position="41"/>
    </location>
</feature>
<gene>
    <name evidence="2" type="ORF">CKM354_000250500</name>
</gene>
<reference evidence="2 3" key="1">
    <citation type="submission" date="2021-01" db="EMBL/GenBank/DDBJ databases">
        <title>Cercospora kikuchii MAFF 305040 whole genome shotgun sequence.</title>
        <authorList>
            <person name="Kashiwa T."/>
            <person name="Suzuki T."/>
        </authorList>
    </citation>
    <scope>NUCLEOTIDE SEQUENCE [LARGE SCALE GENOMIC DNA]</scope>
    <source>
        <strain evidence="2 3">MAFF 305040</strain>
    </source>
</reference>
<evidence type="ECO:0000313" key="3">
    <source>
        <dbReference type="Proteomes" id="UP000825890"/>
    </source>
</evidence>
<dbReference type="Proteomes" id="UP000825890">
    <property type="component" value="Unassembled WGS sequence"/>
</dbReference>
<protein>
    <submittedName>
        <fullName evidence="2">Uncharacterized protein</fullName>
    </submittedName>
</protein>